<proteinExistence type="inferred from homology"/>
<evidence type="ECO:0000256" key="7">
    <source>
        <dbReference type="ARBA" id="ARBA00023136"/>
    </source>
</evidence>
<feature type="transmembrane region" description="Helical" evidence="9">
    <location>
        <begin position="538"/>
        <end position="559"/>
    </location>
</feature>
<evidence type="ECO:0000256" key="8">
    <source>
        <dbReference type="SAM" id="MobiDB-lite"/>
    </source>
</evidence>
<evidence type="ECO:0000256" key="4">
    <source>
        <dbReference type="ARBA" id="ARBA00022475"/>
    </source>
</evidence>
<dbReference type="EMBL" id="HBIX01007401">
    <property type="protein sequence ID" value="CAE0713021.1"/>
    <property type="molecule type" value="Transcribed_RNA"/>
</dbReference>
<feature type="transmembrane region" description="Helical" evidence="9">
    <location>
        <begin position="370"/>
        <end position="390"/>
    </location>
</feature>
<dbReference type="PANTHER" id="PTHR43549:SF2">
    <property type="entry name" value="MULTIDRUG RESISTANCE PROTEIN NORM-RELATED"/>
    <property type="match status" value="1"/>
</dbReference>
<dbReference type="AlphaFoldDB" id="A0A7S4AEG3"/>
<keyword evidence="3" id="KW-0813">Transport</keyword>
<dbReference type="GO" id="GO:0042910">
    <property type="term" value="F:xenobiotic transmembrane transporter activity"/>
    <property type="evidence" value="ECO:0007669"/>
    <property type="project" value="InterPro"/>
</dbReference>
<dbReference type="InterPro" id="IPR052031">
    <property type="entry name" value="Membrane_Transporter-Flippase"/>
</dbReference>
<feature type="compositionally biased region" description="Low complexity" evidence="8">
    <location>
        <begin position="48"/>
        <end position="81"/>
    </location>
</feature>
<keyword evidence="7 9" id="KW-0472">Membrane</keyword>
<evidence type="ECO:0000256" key="1">
    <source>
        <dbReference type="ARBA" id="ARBA00004651"/>
    </source>
</evidence>
<dbReference type="GO" id="GO:0015297">
    <property type="term" value="F:antiporter activity"/>
    <property type="evidence" value="ECO:0007669"/>
    <property type="project" value="InterPro"/>
</dbReference>
<evidence type="ECO:0000256" key="5">
    <source>
        <dbReference type="ARBA" id="ARBA00022692"/>
    </source>
</evidence>
<feature type="region of interest" description="Disordered" evidence="8">
    <location>
        <begin position="1"/>
        <end position="81"/>
    </location>
</feature>
<gene>
    <name evidence="10" type="ORF">PAUS00366_LOCUS5773</name>
</gene>
<comment type="subcellular location">
    <subcellularLocation>
        <location evidence="1">Cell membrane</location>
        <topology evidence="1">Multi-pass membrane protein</topology>
    </subcellularLocation>
</comment>
<feature type="transmembrane region" description="Helical" evidence="9">
    <location>
        <begin position="270"/>
        <end position="288"/>
    </location>
</feature>
<feature type="transmembrane region" description="Helical" evidence="9">
    <location>
        <begin position="308"/>
        <end position="327"/>
    </location>
</feature>
<feature type="region of interest" description="Disordered" evidence="8">
    <location>
        <begin position="130"/>
        <end position="151"/>
    </location>
</feature>
<feature type="transmembrane region" description="Helical" evidence="9">
    <location>
        <begin position="415"/>
        <end position="433"/>
    </location>
</feature>
<sequence>MVGGNNSSSSSSSRSSSRSSSEGTRSVPPLLLRGGHAQGLRFLGGGNNNNNNNNNNNQNQRQRQQNDQYGNNENNNMNYDSNNNWNGNASYKDFNPALFAGTICFCAFVTLVVVLRMRLHRRTVNRRKRLGLPPVSREKRKRSKSGDNQDENIITDEEIHRYVLPSKQEQSVKEASKVFRYDRETERIMDLCKPFWTEAFVSGICDVLNSALVGKTLGVDSLSIYYIVTVPTAFTETIISAVLETISSLGGQSVGVGSYKLTGQYCQISIILYTILYIPHAILWITCLKPTLRWFAPNLGEEVIEEGYNYFLVSLIGTYIEAFSTVLHSLLEVTDNYGYGMKSGVVHNIVSVLGFFIYVKVNPEAQKSIVWVETIWTVMTFVFLAIDLFVSKRMKWFDDFWNGILRSVAMKNWEAIWLVLKTAAPLSIGNIIMTIEWELLAIFAASLGGIQVAAWGIVGTIWGILEYATACVAGAGEIRVAKLLGNGNPRLAKLSAYKCLFLGNAFAAMMSIAFLVGLPFIPGWFTDDQELQALVANVLPYCAIGNLTLTVGSLAWTLVGAQGRYSVATHHGCIGSLLVTIPCAAIAIYCLNWGLPALAASVVIGYMVSGAFNSITLFLSDWEYISYRVMITNGATEPVEEEEEECFAEGFAGRWKVFNFLNAKTVPKIMLDDNSSHRSKRGIVLVDTLSRNPSIETAGSNSTTSRSIDSSFENNSATNTSSWWSAFGFDHQEGEIREVVIGPGKLGYTIQSTGRGPMIVGCPADLGRNYMNSIVGAPYRGYQAKIITGDLFLGDIIVQVNKTRTDKMSGKELAQLLHRKQKRTLRKLMVSHREGTGLTTVYQPGPYGSAAIAGVLKNAKKIEEEEFEDDGVVGAGYFNLGWFS</sequence>
<dbReference type="GO" id="GO:0005886">
    <property type="term" value="C:plasma membrane"/>
    <property type="evidence" value="ECO:0007669"/>
    <property type="project" value="UniProtKB-SubCell"/>
</dbReference>
<evidence type="ECO:0000256" key="6">
    <source>
        <dbReference type="ARBA" id="ARBA00022989"/>
    </source>
</evidence>
<keyword evidence="6 9" id="KW-1133">Transmembrane helix</keyword>
<protein>
    <submittedName>
        <fullName evidence="10">Uncharacterized protein</fullName>
    </submittedName>
</protein>
<keyword evidence="5 9" id="KW-0812">Transmembrane</keyword>
<dbReference type="PANTHER" id="PTHR43549">
    <property type="entry name" value="MULTIDRUG RESISTANCE PROTEIN YPNP-RELATED"/>
    <property type="match status" value="1"/>
</dbReference>
<feature type="transmembrane region" description="Helical" evidence="9">
    <location>
        <begin position="597"/>
        <end position="620"/>
    </location>
</feature>
<dbReference type="InterPro" id="IPR002528">
    <property type="entry name" value="MATE_fam"/>
</dbReference>
<keyword evidence="4" id="KW-1003">Cell membrane</keyword>
<feature type="transmembrane region" description="Helical" evidence="9">
    <location>
        <begin position="571"/>
        <end position="591"/>
    </location>
</feature>
<feature type="transmembrane region" description="Helical" evidence="9">
    <location>
        <begin position="499"/>
        <end position="518"/>
    </location>
</feature>
<evidence type="ECO:0000256" key="2">
    <source>
        <dbReference type="ARBA" id="ARBA00010199"/>
    </source>
</evidence>
<comment type="similarity">
    <text evidence="2">Belongs to the multi antimicrobial extrusion (MATE) (TC 2.A.66.1) family.</text>
</comment>
<evidence type="ECO:0000256" key="3">
    <source>
        <dbReference type="ARBA" id="ARBA00022448"/>
    </source>
</evidence>
<feature type="transmembrane region" description="Helical" evidence="9">
    <location>
        <begin position="97"/>
        <end position="119"/>
    </location>
</feature>
<evidence type="ECO:0000256" key="9">
    <source>
        <dbReference type="SAM" id="Phobius"/>
    </source>
</evidence>
<feature type="compositionally biased region" description="Low complexity" evidence="8">
    <location>
        <begin position="7"/>
        <end position="21"/>
    </location>
</feature>
<feature type="transmembrane region" description="Helical" evidence="9">
    <location>
        <begin position="339"/>
        <end position="358"/>
    </location>
</feature>
<dbReference type="Pfam" id="PF01554">
    <property type="entry name" value="MatE"/>
    <property type="match status" value="2"/>
</dbReference>
<organism evidence="10">
    <name type="scientific">Pseudo-nitzschia australis</name>
    <dbReference type="NCBI Taxonomy" id="44445"/>
    <lineage>
        <taxon>Eukaryota</taxon>
        <taxon>Sar</taxon>
        <taxon>Stramenopiles</taxon>
        <taxon>Ochrophyta</taxon>
        <taxon>Bacillariophyta</taxon>
        <taxon>Bacillariophyceae</taxon>
        <taxon>Bacillariophycidae</taxon>
        <taxon>Bacillariales</taxon>
        <taxon>Bacillariaceae</taxon>
        <taxon>Pseudo-nitzschia</taxon>
    </lineage>
</organism>
<accession>A0A7S4AEG3</accession>
<feature type="transmembrane region" description="Helical" evidence="9">
    <location>
        <begin position="439"/>
        <end position="465"/>
    </location>
</feature>
<name>A0A7S4AEG3_9STRA</name>
<reference evidence="10" key="1">
    <citation type="submission" date="2021-01" db="EMBL/GenBank/DDBJ databases">
        <authorList>
            <person name="Corre E."/>
            <person name="Pelletier E."/>
            <person name="Niang G."/>
            <person name="Scheremetjew M."/>
            <person name="Finn R."/>
            <person name="Kale V."/>
            <person name="Holt S."/>
            <person name="Cochrane G."/>
            <person name="Meng A."/>
            <person name="Brown T."/>
            <person name="Cohen L."/>
        </authorList>
    </citation>
    <scope>NUCLEOTIDE SEQUENCE</scope>
    <source>
        <strain evidence="10">10249 10 AB</strain>
    </source>
</reference>
<evidence type="ECO:0000313" key="10">
    <source>
        <dbReference type="EMBL" id="CAE0713021.1"/>
    </source>
</evidence>